<evidence type="ECO:0000313" key="3">
    <source>
        <dbReference type="Proteomes" id="UP001595556"/>
    </source>
</evidence>
<keyword evidence="3" id="KW-1185">Reference proteome</keyword>
<evidence type="ECO:0000256" key="1">
    <source>
        <dbReference type="SAM" id="Phobius"/>
    </source>
</evidence>
<accession>A0ABV7H2L6</accession>
<protein>
    <submittedName>
        <fullName evidence="2">Uncharacterized protein</fullName>
    </submittedName>
</protein>
<dbReference type="EMBL" id="JBHRTI010000003">
    <property type="protein sequence ID" value="MFC3146828.1"/>
    <property type="molecule type" value="Genomic_DNA"/>
</dbReference>
<organism evidence="2 3">
    <name type="scientific">Piscinibacterium candidicorallinum</name>
    <dbReference type="NCBI Taxonomy" id="1793872"/>
    <lineage>
        <taxon>Bacteria</taxon>
        <taxon>Pseudomonadati</taxon>
        <taxon>Pseudomonadota</taxon>
        <taxon>Betaproteobacteria</taxon>
        <taxon>Burkholderiales</taxon>
        <taxon>Piscinibacterium</taxon>
    </lineage>
</organism>
<dbReference type="Proteomes" id="UP001595556">
    <property type="component" value="Unassembled WGS sequence"/>
</dbReference>
<sequence>MKVQQLAAISNWMSSHRHRQPMEHHIYTVILTLWLMAIIGLPVSIALNPTLLLVCVAGMVLPDAYFSLRARLHQRQTLRCDWLPAAARTTQD</sequence>
<dbReference type="RefSeq" id="WP_377301348.1">
    <property type="nucleotide sequence ID" value="NZ_CP180191.1"/>
</dbReference>
<proteinExistence type="predicted"/>
<evidence type="ECO:0000313" key="2">
    <source>
        <dbReference type="EMBL" id="MFC3146828.1"/>
    </source>
</evidence>
<comment type="caution">
    <text evidence="2">The sequence shown here is derived from an EMBL/GenBank/DDBJ whole genome shotgun (WGS) entry which is preliminary data.</text>
</comment>
<gene>
    <name evidence="2" type="ORF">ACFOEN_04135</name>
</gene>
<keyword evidence="1" id="KW-0472">Membrane</keyword>
<name>A0ABV7H2L6_9BURK</name>
<keyword evidence="1" id="KW-0812">Transmembrane</keyword>
<reference evidence="3" key="1">
    <citation type="journal article" date="2019" name="Int. J. Syst. Evol. Microbiol.">
        <title>The Global Catalogue of Microorganisms (GCM) 10K type strain sequencing project: providing services to taxonomists for standard genome sequencing and annotation.</title>
        <authorList>
            <consortium name="The Broad Institute Genomics Platform"/>
            <consortium name="The Broad Institute Genome Sequencing Center for Infectious Disease"/>
            <person name="Wu L."/>
            <person name="Ma J."/>
        </authorList>
    </citation>
    <scope>NUCLEOTIDE SEQUENCE [LARGE SCALE GENOMIC DNA]</scope>
    <source>
        <strain evidence="3">KCTC 52168</strain>
    </source>
</reference>
<feature type="transmembrane region" description="Helical" evidence="1">
    <location>
        <begin position="51"/>
        <end position="68"/>
    </location>
</feature>
<keyword evidence="1" id="KW-1133">Transmembrane helix</keyword>
<feature type="transmembrane region" description="Helical" evidence="1">
    <location>
        <begin position="26"/>
        <end position="45"/>
    </location>
</feature>